<dbReference type="Pfam" id="PF12854">
    <property type="entry name" value="PPR_1"/>
    <property type="match status" value="1"/>
</dbReference>
<dbReference type="KEGG" id="ngr:NAEGRDRAFT_72512"/>
<dbReference type="InParanoid" id="D2VU25"/>
<feature type="region of interest" description="Disordered" evidence="3">
    <location>
        <begin position="1"/>
        <end position="20"/>
    </location>
</feature>
<gene>
    <name evidence="4" type="ORF">NAEGRDRAFT_72512</name>
</gene>
<dbReference type="eggNOG" id="KOG4197">
    <property type="taxonomic scope" value="Eukaryota"/>
</dbReference>
<evidence type="ECO:0000313" key="4">
    <source>
        <dbReference type="EMBL" id="EFC39615.1"/>
    </source>
</evidence>
<keyword evidence="5" id="KW-1185">Reference proteome</keyword>
<dbReference type="Proteomes" id="UP000006671">
    <property type="component" value="Unassembled WGS sequence"/>
</dbReference>
<evidence type="ECO:0000256" key="1">
    <source>
        <dbReference type="ARBA" id="ARBA00022737"/>
    </source>
</evidence>
<dbReference type="EMBL" id="GG738898">
    <property type="protein sequence ID" value="EFC39615.1"/>
    <property type="molecule type" value="Genomic_DNA"/>
</dbReference>
<protein>
    <submittedName>
        <fullName evidence="4">Predicted protein</fullName>
    </submittedName>
</protein>
<feature type="repeat" description="PPR" evidence="2">
    <location>
        <begin position="239"/>
        <end position="274"/>
    </location>
</feature>
<dbReference type="NCBIfam" id="TIGR00756">
    <property type="entry name" value="PPR"/>
    <property type="match status" value="2"/>
</dbReference>
<proteinExistence type="predicted"/>
<dbReference type="PANTHER" id="PTHR47932">
    <property type="entry name" value="ATPASE EXPRESSION PROTEIN 3"/>
    <property type="match status" value="1"/>
</dbReference>
<dbReference type="STRING" id="5762.D2VU25"/>
<keyword evidence="1" id="KW-0677">Repeat</keyword>
<organism evidence="5">
    <name type="scientific">Naegleria gruberi</name>
    <name type="common">Amoeba</name>
    <dbReference type="NCBI Taxonomy" id="5762"/>
    <lineage>
        <taxon>Eukaryota</taxon>
        <taxon>Discoba</taxon>
        <taxon>Heterolobosea</taxon>
        <taxon>Tetramitia</taxon>
        <taxon>Eutetramitia</taxon>
        <taxon>Vahlkampfiidae</taxon>
        <taxon>Naegleria</taxon>
    </lineage>
</organism>
<dbReference type="RefSeq" id="XP_002672359.1">
    <property type="nucleotide sequence ID" value="XM_002672313.1"/>
</dbReference>
<feature type="compositionally biased region" description="Acidic residues" evidence="3">
    <location>
        <begin position="1"/>
        <end position="11"/>
    </location>
</feature>
<name>D2VU25_NAEGR</name>
<dbReference type="InterPro" id="IPR002885">
    <property type="entry name" value="PPR_rpt"/>
</dbReference>
<dbReference type="Pfam" id="PF01535">
    <property type="entry name" value="PPR"/>
    <property type="match status" value="2"/>
</dbReference>
<dbReference type="AlphaFoldDB" id="D2VU25"/>
<dbReference type="Gene3D" id="1.25.40.10">
    <property type="entry name" value="Tetratricopeptide repeat domain"/>
    <property type="match status" value="1"/>
</dbReference>
<evidence type="ECO:0000313" key="5">
    <source>
        <dbReference type="Proteomes" id="UP000006671"/>
    </source>
</evidence>
<dbReference type="PANTHER" id="PTHR47932:SF44">
    <property type="entry name" value="MIOREX COMPLEX COMPONENT 1"/>
    <property type="match status" value="1"/>
</dbReference>
<dbReference type="PROSITE" id="PS51375">
    <property type="entry name" value="PPR"/>
    <property type="match status" value="1"/>
</dbReference>
<dbReference type="InterPro" id="IPR011990">
    <property type="entry name" value="TPR-like_helical_dom_sf"/>
</dbReference>
<dbReference type="VEuPathDB" id="AmoebaDB:NAEGRDRAFT_72512"/>
<evidence type="ECO:0000256" key="2">
    <source>
        <dbReference type="PROSITE-ProRule" id="PRU00708"/>
    </source>
</evidence>
<sequence>MNDDNDDDDDSTSTFSTTTTTTNEATITTFENYEQVLKKRNEIMNTLEFYRRMKKEGSIINSNKLYQDGKQQSPLFEVYREVKFFLKANEKGSKTQLRVVETLLDKLVETIKEVGDIETARTLLKLLKKRIDNCNEMGLSSENIVLQLKLKPKITKLLQIIINTGDVTGAINFLRNAKNEHGQTAPYIGTSAFTVVLNGLIKEIKVFNPTCEHNLVVMKRAMELFNWMDESDQVLVPPDEFTFTTLIRGYALINDMSMAMELFNQMSTEYGMKPPTLTKDIIIEGFIKEGNIEKAFQFFKDYCNEDFDGYYNSLITGFTHEGNLTKAFEL</sequence>
<accession>D2VU25</accession>
<dbReference type="OrthoDB" id="42736at2759"/>
<evidence type="ECO:0000256" key="3">
    <source>
        <dbReference type="SAM" id="MobiDB-lite"/>
    </source>
</evidence>
<reference evidence="4 5" key="1">
    <citation type="journal article" date="2010" name="Cell">
        <title>The genome of Naegleria gruberi illuminates early eukaryotic versatility.</title>
        <authorList>
            <person name="Fritz-Laylin L.K."/>
            <person name="Prochnik S.E."/>
            <person name="Ginger M.L."/>
            <person name="Dacks J.B."/>
            <person name="Carpenter M.L."/>
            <person name="Field M.C."/>
            <person name="Kuo A."/>
            <person name="Paredez A."/>
            <person name="Chapman J."/>
            <person name="Pham J."/>
            <person name="Shu S."/>
            <person name="Neupane R."/>
            <person name="Cipriano M."/>
            <person name="Mancuso J."/>
            <person name="Tu H."/>
            <person name="Salamov A."/>
            <person name="Lindquist E."/>
            <person name="Shapiro H."/>
            <person name="Lucas S."/>
            <person name="Grigoriev I.V."/>
            <person name="Cande W.Z."/>
            <person name="Fulton C."/>
            <person name="Rokhsar D.S."/>
            <person name="Dawson S.C."/>
        </authorList>
    </citation>
    <scope>NUCLEOTIDE SEQUENCE [LARGE SCALE GENOMIC DNA]</scope>
    <source>
        <strain evidence="4 5">NEG-M</strain>
    </source>
</reference>
<feature type="non-terminal residue" evidence="4">
    <location>
        <position position="330"/>
    </location>
</feature>
<dbReference type="GeneID" id="8858516"/>